<dbReference type="AlphaFoldDB" id="A0A545VQS2"/>
<dbReference type="GO" id="GO:0005886">
    <property type="term" value="C:plasma membrane"/>
    <property type="evidence" value="ECO:0007669"/>
    <property type="project" value="TreeGrafter"/>
</dbReference>
<dbReference type="PANTHER" id="PTHR23502:SF74">
    <property type="entry name" value="MAJOR FACILITATOR SUPERFAMILY (MFS) PROFILE DOMAIN-CONTAINING PROTEIN"/>
    <property type="match status" value="1"/>
</dbReference>
<comment type="subcellular location">
    <subcellularLocation>
        <location evidence="1">Membrane</location>
        <topology evidence="1">Multi-pass membrane protein</topology>
    </subcellularLocation>
</comment>
<evidence type="ECO:0000256" key="3">
    <source>
        <dbReference type="ARBA" id="ARBA00022989"/>
    </source>
</evidence>
<reference evidence="7 8" key="1">
    <citation type="journal article" date="2019" name="Appl. Microbiol. Biotechnol.">
        <title>Genome sequence of Isaria javanica and comparative genome analysis insights into family S53 peptidase evolution in fungal entomopathogens.</title>
        <authorList>
            <person name="Lin R."/>
            <person name="Zhang X."/>
            <person name="Xin B."/>
            <person name="Zou M."/>
            <person name="Gao Y."/>
            <person name="Qin F."/>
            <person name="Hu Q."/>
            <person name="Xie B."/>
            <person name="Cheng X."/>
        </authorList>
    </citation>
    <scope>NUCLEOTIDE SEQUENCE [LARGE SCALE GENOMIC DNA]</scope>
    <source>
        <strain evidence="7 8">IJ1G</strain>
    </source>
</reference>
<dbReference type="Gene3D" id="1.20.1250.20">
    <property type="entry name" value="MFS general substrate transporter like domains"/>
    <property type="match status" value="1"/>
</dbReference>
<dbReference type="GO" id="GO:0022857">
    <property type="term" value="F:transmembrane transporter activity"/>
    <property type="evidence" value="ECO:0007669"/>
    <property type="project" value="InterPro"/>
</dbReference>
<feature type="transmembrane region" description="Helical" evidence="5">
    <location>
        <begin position="78"/>
        <end position="96"/>
    </location>
</feature>
<dbReference type="OrthoDB" id="5141738at2759"/>
<organism evidence="7 8">
    <name type="scientific">Cordyceps javanica</name>
    <dbReference type="NCBI Taxonomy" id="43265"/>
    <lineage>
        <taxon>Eukaryota</taxon>
        <taxon>Fungi</taxon>
        <taxon>Dikarya</taxon>
        <taxon>Ascomycota</taxon>
        <taxon>Pezizomycotina</taxon>
        <taxon>Sordariomycetes</taxon>
        <taxon>Hypocreomycetidae</taxon>
        <taxon>Hypocreales</taxon>
        <taxon>Cordycipitaceae</taxon>
        <taxon>Cordyceps</taxon>
    </lineage>
</organism>
<accession>A0A545VQS2</accession>
<feature type="transmembrane region" description="Helical" evidence="5">
    <location>
        <begin position="266"/>
        <end position="285"/>
    </location>
</feature>
<feature type="transmembrane region" description="Helical" evidence="5">
    <location>
        <begin position="133"/>
        <end position="155"/>
    </location>
</feature>
<dbReference type="InterPro" id="IPR036259">
    <property type="entry name" value="MFS_trans_sf"/>
</dbReference>
<proteinExistence type="predicted"/>
<feature type="domain" description="Major facilitator superfamily (MFS) profile" evidence="6">
    <location>
        <begin position="41"/>
        <end position="304"/>
    </location>
</feature>
<evidence type="ECO:0000313" key="8">
    <source>
        <dbReference type="Proteomes" id="UP000315783"/>
    </source>
</evidence>
<keyword evidence="8" id="KW-1185">Reference proteome</keyword>
<evidence type="ECO:0000313" key="7">
    <source>
        <dbReference type="EMBL" id="TQV92207.1"/>
    </source>
</evidence>
<dbReference type="EMBL" id="SPUK01000016">
    <property type="protein sequence ID" value="TQV92207.1"/>
    <property type="molecule type" value="Genomic_DNA"/>
</dbReference>
<dbReference type="PANTHER" id="PTHR23502">
    <property type="entry name" value="MAJOR FACILITATOR SUPERFAMILY"/>
    <property type="match status" value="1"/>
</dbReference>
<dbReference type="Proteomes" id="UP000315783">
    <property type="component" value="Unassembled WGS sequence"/>
</dbReference>
<keyword evidence="3 5" id="KW-1133">Transmembrane helix</keyword>
<dbReference type="PROSITE" id="PS50850">
    <property type="entry name" value="MFS"/>
    <property type="match status" value="1"/>
</dbReference>
<dbReference type="InterPro" id="IPR011701">
    <property type="entry name" value="MFS"/>
</dbReference>
<dbReference type="InterPro" id="IPR020846">
    <property type="entry name" value="MFS_dom"/>
</dbReference>
<feature type="transmembrane region" description="Helical" evidence="5">
    <location>
        <begin position="108"/>
        <end position="127"/>
    </location>
</feature>
<gene>
    <name evidence="7" type="ORF">IF1G_09279</name>
</gene>
<feature type="transmembrane region" description="Helical" evidence="5">
    <location>
        <begin position="196"/>
        <end position="215"/>
    </location>
</feature>
<evidence type="ECO:0000256" key="4">
    <source>
        <dbReference type="ARBA" id="ARBA00023136"/>
    </source>
</evidence>
<dbReference type="Pfam" id="PF07690">
    <property type="entry name" value="MFS_1"/>
    <property type="match status" value="1"/>
</dbReference>
<feature type="transmembrane region" description="Helical" evidence="5">
    <location>
        <begin position="167"/>
        <end position="190"/>
    </location>
</feature>
<dbReference type="SUPFAM" id="SSF103473">
    <property type="entry name" value="MFS general substrate transporter"/>
    <property type="match status" value="1"/>
</dbReference>
<keyword evidence="2 5" id="KW-0812">Transmembrane</keyword>
<evidence type="ECO:0000259" key="6">
    <source>
        <dbReference type="PROSITE" id="PS50850"/>
    </source>
</evidence>
<dbReference type="STRING" id="43265.A0A545VQS2"/>
<feature type="transmembrane region" description="Helical" evidence="5">
    <location>
        <begin position="39"/>
        <end position="58"/>
    </location>
</feature>
<protein>
    <submittedName>
        <fullName evidence="7">Major facilitator superfamily transporter</fullName>
    </submittedName>
</protein>
<sequence>MKAMTNVQSVQVGNEDAAAAETNTAVIINPTSLSWPRKFHIIAAGALCTFNCNLGSSIPSGALDAISEQFSVTNRVQLTLLNSLYMCGYVVGPLLFGPLSEYIGRRPVLIGTFLGYLLFMLLCTASPTYPVLLLFRLLGGINAAAPTTVIGGLYADILDDPSQRGTALAAYMTVTSLGPCLAPIISGFTSQASWRWPFWAAALIAVLGLPIVLALPETFAPVLNREIIRARLDAELKQGASVAEADPFNPRRVFLRPINLMITEPILLLTSLYLALIYAIAYLMYQAYPIVFQGMSFDSSGLLL</sequence>
<comment type="caution">
    <text evidence="7">The sequence shown here is derived from an EMBL/GenBank/DDBJ whole genome shotgun (WGS) entry which is preliminary data.</text>
</comment>
<evidence type="ECO:0000256" key="2">
    <source>
        <dbReference type="ARBA" id="ARBA00022692"/>
    </source>
</evidence>
<evidence type="ECO:0000256" key="5">
    <source>
        <dbReference type="SAM" id="Phobius"/>
    </source>
</evidence>
<keyword evidence="4 5" id="KW-0472">Membrane</keyword>
<name>A0A545VQS2_9HYPO</name>
<evidence type="ECO:0000256" key="1">
    <source>
        <dbReference type="ARBA" id="ARBA00004141"/>
    </source>
</evidence>